<protein>
    <submittedName>
        <fullName evidence="1">Transcriptional regulator</fullName>
    </submittedName>
</protein>
<sequence>MQHLNGFFSQILNNDRLSPTHISMYMSLFQLWTINRFENQFRIVREEVMKVSKIKSVATYHKCLTDLHNLGYIIYEPSFNPYKGSLVSIVKTSVIQPQRRNIDSAIDRSFNSLEDENLMNLSKNSPNVNSIDFQPPQLSEVRMYFQEKESQIEEAQKFYDYYEKIGWTVAGKFPMKSWTAAARNWLKKLDRVEQGSR</sequence>
<accession>A0A7H1DXL9</accession>
<gene>
    <name evidence="1" type="ORF">H0S70_01660</name>
</gene>
<evidence type="ECO:0000313" key="2">
    <source>
        <dbReference type="Proteomes" id="UP000516438"/>
    </source>
</evidence>
<evidence type="ECO:0000313" key="1">
    <source>
        <dbReference type="EMBL" id="QNS41727.1"/>
    </source>
</evidence>
<name>A0A7H1DXL9_9FLAO</name>
<dbReference type="EMBL" id="CP060203">
    <property type="protein sequence ID" value="QNS41727.1"/>
    <property type="molecule type" value="Genomic_DNA"/>
</dbReference>
<reference evidence="1 2" key="1">
    <citation type="submission" date="2020-07" db="EMBL/GenBank/DDBJ databases">
        <title>Complete genome and description of Chryseobacterium manosquense strain Marseille-Q2069 sp. nov.</title>
        <authorList>
            <person name="Boxberger M."/>
        </authorList>
    </citation>
    <scope>NUCLEOTIDE SEQUENCE [LARGE SCALE GENOMIC DNA]</scope>
    <source>
        <strain evidence="1 2">Marseille-Q2069</strain>
    </source>
</reference>
<dbReference type="RefSeq" id="WP_123904547.1">
    <property type="nucleotide sequence ID" value="NZ_CP060203.1"/>
</dbReference>
<keyword evidence="2" id="KW-1185">Reference proteome</keyword>
<dbReference type="KEGG" id="cmaq:H0S70_01660"/>
<proteinExistence type="predicted"/>
<organism evidence="1 2">
    <name type="scientific">Chryseobacterium manosquense</name>
    <dbReference type="NCBI Taxonomy" id="2754694"/>
    <lineage>
        <taxon>Bacteria</taxon>
        <taxon>Pseudomonadati</taxon>
        <taxon>Bacteroidota</taxon>
        <taxon>Flavobacteriia</taxon>
        <taxon>Flavobacteriales</taxon>
        <taxon>Weeksellaceae</taxon>
        <taxon>Chryseobacterium group</taxon>
        <taxon>Chryseobacterium</taxon>
    </lineage>
</organism>
<dbReference type="Proteomes" id="UP000516438">
    <property type="component" value="Chromosome"/>
</dbReference>
<dbReference type="AlphaFoldDB" id="A0A7H1DXL9"/>